<dbReference type="eggNOG" id="COG3408">
    <property type="taxonomic scope" value="Bacteria"/>
</dbReference>
<dbReference type="STRING" id="1048983.EL17_19320"/>
<comment type="caution">
    <text evidence="1">The sequence shown here is derived from an EMBL/GenBank/DDBJ whole genome shotgun (WGS) entry which is preliminary data.</text>
</comment>
<organism evidence="1 2">
    <name type="scientific">Anditalea andensis</name>
    <dbReference type="NCBI Taxonomy" id="1048983"/>
    <lineage>
        <taxon>Bacteria</taxon>
        <taxon>Pseudomonadati</taxon>
        <taxon>Bacteroidota</taxon>
        <taxon>Cytophagia</taxon>
        <taxon>Cytophagales</taxon>
        <taxon>Cytophagaceae</taxon>
        <taxon>Anditalea</taxon>
    </lineage>
</organism>
<dbReference type="Proteomes" id="UP000027821">
    <property type="component" value="Unassembled WGS sequence"/>
</dbReference>
<gene>
    <name evidence="1" type="ORF">EL17_19320</name>
</gene>
<reference evidence="1 2" key="1">
    <citation type="submission" date="2014-04" db="EMBL/GenBank/DDBJ databases">
        <title>Characterization and application of a salt tolerant electro-active bacterium.</title>
        <authorList>
            <person name="Yang L."/>
            <person name="Wei S."/>
            <person name="Tay Q.X.M."/>
        </authorList>
    </citation>
    <scope>NUCLEOTIDE SEQUENCE [LARGE SCALE GENOMIC DNA]</scope>
    <source>
        <strain evidence="1 2">LY1</strain>
    </source>
</reference>
<sequence length="224" mass="26149">MTLTLLGYLMLLIANDYLAMEHPPKPECRTVHRLIDKTINLPTLPFISAKHCKPIGSNGIYDSHKKQIRSIKKASIKDNGLGLDRVNALNDSYTKTIPPKSYKQMTPTWMLYVYAVPMVKSFNIVPHVKNRTIFMYPNMLMQWQEARIENLIIADNRLDFFYRKKGNEVHFEINQIRNDWDIVIFFPKGKFTFWKVNGENNRRSSTDEMEGFKTSGTNIKVMLK</sequence>
<dbReference type="AlphaFoldDB" id="A0A074KT23"/>
<proteinExistence type="predicted"/>
<dbReference type="OrthoDB" id="49490at2"/>
<protein>
    <submittedName>
        <fullName evidence="1">Uncharacterized protein</fullName>
    </submittedName>
</protein>
<evidence type="ECO:0000313" key="2">
    <source>
        <dbReference type="Proteomes" id="UP000027821"/>
    </source>
</evidence>
<accession>A0A074KT23</accession>
<name>A0A074KT23_9BACT</name>
<keyword evidence="2" id="KW-1185">Reference proteome</keyword>
<evidence type="ECO:0000313" key="1">
    <source>
        <dbReference type="EMBL" id="KEO72064.1"/>
    </source>
</evidence>
<dbReference type="RefSeq" id="WP_035078238.1">
    <property type="nucleotide sequence ID" value="NZ_JMIH01000028.1"/>
</dbReference>
<dbReference type="EMBL" id="JMIH01000028">
    <property type="protein sequence ID" value="KEO72064.1"/>
    <property type="molecule type" value="Genomic_DNA"/>
</dbReference>